<dbReference type="AlphaFoldDB" id="A0A4D9CWB6"/>
<reference evidence="4 5" key="1">
    <citation type="submission" date="2019-01" db="EMBL/GenBank/DDBJ databases">
        <title>Nuclear Genome Assembly of the Microalgal Biofuel strain Nannochloropsis salina CCMP1776.</title>
        <authorList>
            <person name="Hovde B."/>
        </authorList>
    </citation>
    <scope>NUCLEOTIDE SEQUENCE [LARGE SCALE GENOMIC DNA]</scope>
    <source>
        <strain evidence="4 5">CCMP1776</strain>
    </source>
</reference>
<keyword evidence="2" id="KW-0812">Transmembrane</keyword>
<keyword evidence="2" id="KW-0472">Membrane</keyword>
<feature type="region of interest" description="Disordered" evidence="1">
    <location>
        <begin position="411"/>
        <end position="452"/>
    </location>
</feature>
<feature type="compositionally biased region" description="Basic and acidic residues" evidence="1">
    <location>
        <begin position="350"/>
        <end position="369"/>
    </location>
</feature>
<organism evidence="4 5">
    <name type="scientific">Nannochloropsis salina CCMP1776</name>
    <dbReference type="NCBI Taxonomy" id="1027361"/>
    <lineage>
        <taxon>Eukaryota</taxon>
        <taxon>Sar</taxon>
        <taxon>Stramenopiles</taxon>
        <taxon>Ochrophyta</taxon>
        <taxon>Eustigmatophyceae</taxon>
        <taxon>Eustigmatales</taxon>
        <taxon>Monodopsidaceae</taxon>
        <taxon>Microchloropsis</taxon>
        <taxon>Microchloropsis salina</taxon>
    </lineage>
</organism>
<evidence type="ECO:0000256" key="2">
    <source>
        <dbReference type="SAM" id="Phobius"/>
    </source>
</evidence>
<evidence type="ECO:0000313" key="5">
    <source>
        <dbReference type="Proteomes" id="UP000355283"/>
    </source>
</evidence>
<feature type="transmembrane region" description="Helical" evidence="2">
    <location>
        <begin position="111"/>
        <end position="134"/>
    </location>
</feature>
<dbReference type="InterPro" id="IPR032816">
    <property type="entry name" value="VTT_dom"/>
</dbReference>
<feature type="region of interest" description="Disordered" evidence="1">
    <location>
        <begin position="325"/>
        <end position="382"/>
    </location>
</feature>
<feature type="domain" description="VTT" evidence="3">
    <location>
        <begin position="99"/>
        <end position="213"/>
    </location>
</feature>
<protein>
    <recommendedName>
        <fullName evidence="3">VTT domain-containing protein</fullName>
    </recommendedName>
</protein>
<evidence type="ECO:0000256" key="1">
    <source>
        <dbReference type="SAM" id="MobiDB-lite"/>
    </source>
</evidence>
<feature type="transmembrane region" description="Helical" evidence="2">
    <location>
        <begin position="18"/>
        <end position="37"/>
    </location>
</feature>
<dbReference type="EMBL" id="SDOX01000113">
    <property type="protein sequence ID" value="TFJ82397.1"/>
    <property type="molecule type" value="Genomic_DNA"/>
</dbReference>
<dbReference type="Proteomes" id="UP000355283">
    <property type="component" value="Unassembled WGS sequence"/>
</dbReference>
<dbReference type="Pfam" id="PF09335">
    <property type="entry name" value="VTT_dom"/>
    <property type="match status" value="1"/>
</dbReference>
<feature type="transmembrane region" description="Helical" evidence="2">
    <location>
        <begin position="75"/>
        <end position="99"/>
    </location>
</feature>
<dbReference type="InterPro" id="IPR053240">
    <property type="entry name" value="VTT_domain"/>
</dbReference>
<feature type="transmembrane region" description="Helical" evidence="2">
    <location>
        <begin position="235"/>
        <end position="255"/>
    </location>
</feature>
<feature type="transmembrane region" description="Helical" evidence="2">
    <location>
        <begin position="182"/>
        <end position="203"/>
    </location>
</feature>
<dbReference type="OrthoDB" id="166803at2759"/>
<feature type="compositionally biased region" description="Low complexity" evidence="1">
    <location>
        <begin position="411"/>
        <end position="433"/>
    </location>
</feature>
<evidence type="ECO:0000259" key="3">
    <source>
        <dbReference type="Pfam" id="PF09335"/>
    </source>
</evidence>
<evidence type="ECO:0000313" key="4">
    <source>
        <dbReference type="EMBL" id="TFJ82397.1"/>
    </source>
</evidence>
<sequence length="452" mass="48073">MAKGLDPTGGQKEEVKNAVVATALLVAVVTAVARLGGRAAVMSMMGLDILADAGVTGKLTSVLDMVEGMGEAERLLIFFSLWVVAKNLCLDGLALVLGLSSGILFGGVWEGALSSTVCATGASFIGFMLARTYLREQVLSQLNKRPLLRALERAVARDGLKAVFTFRLSPLVPALPIGGYNYLYGVSSVSIFDFLVGIFAGSLKPYFLDAYLGVWGKDLLSVNEAGGEGGGGVDIAQTVILSGTFFLLVLVGALAGQIAGRAFDEAKHEALTTVPLKEGETEAQWDWWTMMGVERPKGNVWTEEWGRLETAVEDEWKKLMEDLATQEEETGERQRDRISSHPASYTTRRGGKEGKGREEQGIPGRKDEDILAVVPPNTPEGTVHRTTVASQLVGILLFPFVLLGGATGRLSEALSSSPSRLSSLAASSAPSSEGRTDEEGEEGVDIPPPSLQ</sequence>
<proteinExistence type="predicted"/>
<dbReference type="PANTHER" id="PTHR46826">
    <property type="match status" value="1"/>
</dbReference>
<name>A0A4D9CWB6_9STRA</name>
<dbReference type="PANTHER" id="PTHR46826:SF1">
    <property type="entry name" value="TVP38_TMEM64 FAMILY MEMBRANE PROTEIN YDJX"/>
    <property type="match status" value="1"/>
</dbReference>
<gene>
    <name evidence="4" type="ORF">NSK_006308</name>
</gene>
<keyword evidence="5" id="KW-1185">Reference proteome</keyword>
<keyword evidence="2" id="KW-1133">Transmembrane helix</keyword>
<accession>A0A4D9CWB6</accession>
<comment type="caution">
    <text evidence="4">The sequence shown here is derived from an EMBL/GenBank/DDBJ whole genome shotgun (WGS) entry which is preliminary data.</text>
</comment>